<dbReference type="SUPFAM" id="SSF53474">
    <property type="entry name" value="alpha/beta-Hydrolases"/>
    <property type="match status" value="1"/>
</dbReference>
<dbReference type="PANTHER" id="PTHR47842:SF1">
    <property type="entry name" value="DUF676 DOMAIN-CONTAINING PROTEIN"/>
    <property type="match status" value="1"/>
</dbReference>
<protein>
    <submittedName>
        <fullName evidence="4">3-hydroxyacyl CoA dehydrogenase</fullName>
    </submittedName>
</protein>
<feature type="region of interest" description="Disordered" evidence="2">
    <location>
        <begin position="430"/>
        <end position="454"/>
    </location>
</feature>
<feature type="compositionally biased region" description="Low complexity" evidence="2">
    <location>
        <begin position="236"/>
        <end position="245"/>
    </location>
</feature>
<comment type="similarity">
    <text evidence="1">Belongs to the putative lipase ROG1 family.</text>
</comment>
<feature type="domain" description="DUF676" evidence="3">
    <location>
        <begin position="6"/>
        <end position="146"/>
    </location>
</feature>
<evidence type="ECO:0000256" key="2">
    <source>
        <dbReference type="SAM" id="MobiDB-lite"/>
    </source>
</evidence>
<feature type="region of interest" description="Disordered" evidence="2">
    <location>
        <begin position="179"/>
        <end position="245"/>
    </location>
</feature>
<dbReference type="EMBL" id="LN483345">
    <property type="protein sequence ID" value="CDZ98473.1"/>
    <property type="molecule type" value="Genomic_DNA"/>
</dbReference>
<dbReference type="Pfam" id="PF05057">
    <property type="entry name" value="DUF676"/>
    <property type="match status" value="1"/>
</dbReference>
<evidence type="ECO:0000313" key="4">
    <source>
        <dbReference type="EMBL" id="CDZ98473.1"/>
    </source>
</evidence>
<feature type="compositionally biased region" description="Low complexity" evidence="2">
    <location>
        <begin position="203"/>
        <end position="212"/>
    </location>
</feature>
<sequence length="454" mass="48995">MSELLLIVYLHGFKGDDTTFKRFPERINHILTETQKDVKVESVVFPQWETRGVLAVAVERFSDWLATITVEKENAFGGAGKASIILCGHSMGGILAADALRNIASSRQNVKDFLWPRVIGLIAFDTPYLGLHPNVFKYTFTKAASNVQAAKDIASTIGLIAPSLFASASSIFPWSSSPTTGTNASNPIGSTSTSSATHGPIPTTTATTTSSSKEQTGSRPTTRSTVSQPAPHIDETPTTTTTAATSKGWASRFTKGVPLVYGLGAAAVAAGAAGAYYKRDDLGLGMGWAQDHLQFVGNLWDGETMRLRLESLDELVHEDGILFRNFYTQLASDPQFILPRTFCILPQPKGPTKPYWVSAKNNIVKGEIDAHTEMFSPSGNDNYYDLGLRAAESIALALTQSRRKMAAAMNQPDPVTAGFSESKTHSTTFTPNMAGMSFDNPIDVDEDKIGDEKL</sequence>
<dbReference type="Gene3D" id="3.40.50.1820">
    <property type="entry name" value="alpha/beta hydrolase"/>
    <property type="match status" value="1"/>
</dbReference>
<accession>A0A0F7SLC5</accession>
<dbReference type="AlphaFoldDB" id="A0A0F7SLC5"/>
<evidence type="ECO:0000259" key="3">
    <source>
        <dbReference type="Pfam" id="PF05057"/>
    </source>
</evidence>
<dbReference type="PANTHER" id="PTHR47842">
    <property type="entry name" value="EXPRESSED PROTEIN"/>
    <property type="match status" value="1"/>
</dbReference>
<proteinExistence type="inferred from homology"/>
<feature type="compositionally biased region" description="Acidic residues" evidence="2">
    <location>
        <begin position="442"/>
        <end position="454"/>
    </location>
</feature>
<feature type="compositionally biased region" description="Polar residues" evidence="2">
    <location>
        <begin position="213"/>
        <end position="228"/>
    </location>
</feature>
<name>A0A0F7SLC5_PHARH</name>
<dbReference type="InterPro" id="IPR029058">
    <property type="entry name" value="AB_hydrolase_fold"/>
</dbReference>
<evidence type="ECO:0000256" key="1">
    <source>
        <dbReference type="ARBA" id="ARBA00007920"/>
    </source>
</evidence>
<organism evidence="4">
    <name type="scientific">Phaffia rhodozyma</name>
    <name type="common">Yeast</name>
    <name type="synonym">Xanthophyllomyces dendrorhous</name>
    <dbReference type="NCBI Taxonomy" id="264483"/>
    <lineage>
        <taxon>Eukaryota</taxon>
        <taxon>Fungi</taxon>
        <taxon>Dikarya</taxon>
        <taxon>Basidiomycota</taxon>
        <taxon>Agaricomycotina</taxon>
        <taxon>Tremellomycetes</taxon>
        <taxon>Cystofilobasidiales</taxon>
        <taxon>Mrakiaceae</taxon>
        <taxon>Phaffia</taxon>
    </lineage>
</organism>
<reference evidence="4" key="1">
    <citation type="submission" date="2014-08" db="EMBL/GenBank/DDBJ databases">
        <authorList>
            <person name="Sharma Rahul"/>
            <person name="Thines Marco"/>
        </authorList>
    </citation>
    <scope>NUCLEOTIDE SEQUENCE</scope>
</reference>
<dbReference type="InterPro" id="IPR007751">
    <property type="entry name" value="DUF676_lipase-like"/>
</dbReference>
<feature type="compositionally biased region" description="Polar residues" evidence="2">
    <location>
        <begin position="179"/>
        <end position="197"/>
    </location>
</feature>